<accession>A0A926E4G6</accession>
<comment type="caution">
    <text evidence="2">The sequence shown here is derived from an EMBL/GenBank/DDBJ whole genome shotgun (WGS) entry which is preliminary data.</text>
</comment>
<dbReference type="GO" id="GO:0016116">
    <property type="term" value="P:carotenoid metabolic process"/>
    <property type="evidence" value="ECO:0007669"/>
    <property type="project" value="InterPro"/>
</dbReference>
<evidence type="ECO:0000313" key="2">
    <source>
        <dbReference type="EMBL" id="MBC8567202.1"/>
    </source>
</evidence>
<dbReference type="Proteomes" id="UP000610862">
    <property type="component" value="Unassembled WGS sequence"/>
</dbReference>
<evidence type="ECO:0000313" key="3">
    <source>
        <dbReference type="Proteomes" id="UP000610862"/>
    </source>
</evidence>
<dbReference type="PANTHER" id="PTHR46313">
    <property type="match status" value="1"/>
</dbReference>
<reference evidence="2" key="1">
    <citation type="submission" date="2020-08" db="EMBL/GenBank/DDBJ databases">
        <title>Genome public.</title>
        <authorList>
            <person name="Liu C."/>
            <person name="Sun Q."/>
        </authorList>
    </citation>
    <scope>NUCLEOTIDE SEQUENCE</scope>
    <source>
        <strain evidence="2">NSJ-24</strain>
    </source>
</reference>
<sequence length="612" mass="69115">MNYDVIIIGAGLSGLSSAALLAKRGLKVAVVEHSSSPGGSCGIFKRKDAIFDQGAAMLYGFGEKGFNTHRFLFNCLEENIQMIKHDLLYTVNYCGQKIRFHADTEKFTEELAKIFPHQKSNIKKFYKDMEKMYHHVISGTPTYTTPDQTNPKEALKGLLHHPVSYIKFMSYLNKNAEQLLKKYFTDPKIFNFFDKLTSTYCYATVSEAPAILAAVMFIDNHEGGSFYPAGSTLFLPGKLEKIIEENRGDMYYNCNVKKLLLDKDSCTGVITDTKTILYAPYVIYSGTVWDLYNHLLPEAAVNAEDKNRINLMKPTYPSTVLYTIVQKSVIPDSTCPIEMLVSDPSKIDENEITLYILSIDDHSLCDPDHHTVIAIGPSFKNWNDTDRYESLKEIETERILNVIEKRFPGFRDALIFHEIATPKTIERYTMKPGGAVAGPKQMLGQHMLKRQHIKTKWHGLLCCGESTVMGTGTPAVTASAIAAANVILKETKSELYKWKPGMKNYVDILKAPIEKDDIYRYYPSAEANIMREASKCMLCEKPSCCKDHHTIIPDIMRRCACGNFYGAYKAAKAHITDISDDGLTKSWEKNCIKNDPVKIHSIISYLFNFLLP</sequence>
<feature type="domain" description="Amine oxidase" evidence="1">
    <location>
        <begin position="12"/>
        <end position="488"/>
    </location>
</feature>
<dbReference type="Pfam" id="PF01593">
    <property type="entry name" value="Amino_oxidase"/>
    <property type="match status" value="1"/>
</dbReference>
<proteinExistence type="predicted"/>
<dbReference type="EMBL" id="JACRTA010000001">
    <property type="protein sequence ID" value="MBC8567202.1"/>
    <property type="molecule type" value="Genomic_DNA"/>
</dbReference>
<name>A0A926E4G6_9FIRM</name>
<keyword evidence="3" id="KW-1185">Reference proteome</keyword>
<evidence type="ECO:0000259" key="1">
    <source>
        <dbReference type="Pfam" id="PF01593"/>
    </source>
</evidence>
<protein>
    <submittedName>
        <fullName evidence="2">FAD-dependent oxidoreductase</fullName>
    </submittedName>
</protein>
<dbReference type="SUPFAM" id="SSF51905">
    <property type="entry name" value="FAD/NAD(P)-binding domain"/>
    <property type="match status" value="1"/>
</dbReference>
<dbReference type="RefSeq" id="WP_187524724.1">
    <property type="nucleotide sequence ID" value="NZ_JACRTA010000001.1"/>
</dbReference>
<gene>
    <name evidence="2" type="ORF">H8692_00300</name>
</gene>
<dbReference type="InterPro" id="IPR002937">
    <property type="entry name" value="Amino_oxidase"/>
</dbReference>
<dbReference type="PANTHER" id="PTHR46313:SF3">
    <property type="entry name" value="PROLYCOPENE ISOMERASE, CHLOROPLASTIC"/>
    <property type="match status" value="1"/>
</dbReference>
<dbReference type="GO" id="GO:0016491">
    <property type="term" value="F:oxidoreductase activity"/>
    <property type="evidence" value="ECO:0007669"/>
    <property type="project" value="InterPro"/>
</dbReference>
<dbReference type="InterPro" id="IPR036188">
    <property type="entry name" value="FAD/NAD-bd_sf"/>
</dbReference>
<dbReference type="AlphaFoldDB" id="A0A926E4G6"/>
<dbReference type="InterPro" id="IPR045892">
    <property type="entry name" value="CrtISO-like"/>
</dbReference>
<organism evidence="2 3">
    <name type="scientific">Lentihominibacter hominis</name>
    <dbReference type="NCBI Taxonomy" id="2763645"/>
    <lineage>
        <taxon>Bacteria</taxon>
        <taxon>Bacillati</taxon>
        <taxon>Bacillota</taxon>
        <taxon>Clostridia</taxon>
        <taxon>Peptostreptococcales</taxon>
        <taxon>Anaerovoracaceae</taxon>
        <taxon>Lentihominibacter</taxon>
    </lineage>
</organism>
<dbReference type="Gene3D" id="3.50.50.60">
    <property type="entry name" value="FAD/NAD(P)-binding domain"/>
    <property type="match status" value="2"/>
</dbReference>